<dbReference type="Proteomes" id="UP000079169">
    <property type="component" value="Unplaced"/>
</dbReference>
<sequence length="244" mass="27424">MARRQEVIANKLALLEIIKEKKATLFGALSPTLTARDKEEAWKEVLLKAKSLKLAAAEKTWTYARDSLWSAWKSKTLGKRDNARSTGTGGGRGMVMDAVDQVILDILERTSPTVQGLEIVESYGSPPHLTSYEPETEDVDDPQPSTSSTPIPPPSKRRRSSSSLKEPHSELLDLEKKRIEQQLRLGKLEEYKYTLECVKLEMELGLPPSDFTGAIRQRIDAPPSTNMEDNEYENMIVIHDVDEM</sequence>
<gene>
    <name evidence="3" type="primary">LOC103518796</name>
</gene>
<dbReference type="GeneID" id="103518796"/>
<dbReference type="AlphaFoldDB" id="A0A1S3DHX4"/>
<dbReference type="KEGG" id="dci:103518796"/>
<dbReference type="PaxDb" id="121845-A0A1S3DHX4"/>
<evidence type="ECO:0000313" key="3">
    <source>
        <dbReference type="RefSeq" id="XP_008482107.1"/>
    </source>
</evidence>
<evidence type="ECO:0000313" key="2">
    <source>
        <dbReference type="Proteomes" id="UP000079169"/>
    </source>
</evidence>
<organism evidence="2 3">
    <name type="scientific">Diaphorina citri</name>
    <name type="common">Asian citrus psyllid</name>
    <dbReference type="NCBI Taxonomy" id="121845"/>
    <lineage>
        <taxon>Eukaryota</taxon>
        <taxon>Metazoa</taxon>
        <taxon>Ecdysozoa</taxon>
        <taxon>Arthropoda</taxon>
        <taxon>Hexapoda</taxon>
        <taxon>Insecta</taxon>
        <taxon>Pterygota</taxon>
        <taxon>Neoptera</taxon>
        <taxon>Paraneoptera</taxon>
        <taxon>Hemiptera</taxon>
        <taxon>Sternorrhyncha</taxon>
        <taxon>Psylloidea</taxon>
        <taxon>Psyllidae</taxon>
        <taxon>Diaphorininae</taxon>
        <taxon>Diaphorina</taxon>
    </lineage>
</organism>
<reference evidence="3" key="1">
    <citation type="submission" date="2025-08" db="UniProtKB">
        <authorList>
            <consortium name="RefSeq"/>
        </authorList>
    </citation>
    <scope>IDENTIFICATION</scope>
</reference>
<name>A0A1S3DHX4_DIACI</name>
<proteinExistence type="predicted"/>
<accession>A0A1S3DHX4</accession>
<dbReference type="OMA" id="ENMIVIH"/>
<feature type="region of interest" description="Disordered" evidence="1">
    <location>
        <begin position="117"/>
        <end position="170"/>
    </location>
</feature>
<keyword evidence="2" id="KW-1185">Reference proteome</keyword>
<dbReference type="RefSeq" id="XP_008482107.1">
    <property type="nucleotide sequence ID" value="XM_008483885.3"/>
</dbReference>
<evidence type="ECO:0000256" key="1">
    <source>
        <dbReference type="SAM" id="MobiDB-lite"/>
    </source>
</evidence>
<protein>
    <submittedName>
        <fullName evidence="3">Uncharacterized protein LOC103518796</fullName>
    </submittedName>
</protein>